<evidence type="ECO:0000313" key="2">
    <source>
        <dbReference type="Proteomes" id="UP000298061"/>
    </source>
</evidence>
<comment type="caution">
    <text evidence="1">The sequence shown here is derived from an EMBL/GenBank/DDBJ whole genome shotgun (WGS) entry which is preliminary data.</text>
</comment>
<protein>
    <submittedName>
        <fullName evidence="1">Uncharacterized protein</fullName>
    </submittedName>
</protein>
<evidence type="ECO:0000313" key="1">
    <source>
        <dbReference type="EMBL" id="TFY76707.1"/>
    </source>
</evidence>
<keyword evidence="2" id="KW-1185">Reference proteome</keyword>
<name>A0A4Y9ZRN2_9AGAM</name>
<gene>
    <name evidence="1" type="ORF">EWM64_g7305</name>
</gene>
<sequence length="565" mass="60603">MSSTYLPVPPKIASLLSSNPSLKEPLLKQLSTTCKNISSGPAESSVAACKAAKAAKDDEVLLSAAHKSKHIVAQQALIPLDLSRNPPLPDANTEMVIDDLALPDEDLTLVDAPMAVTSNNCFEPLQFAPTSSSQLSADDAMCTILAMPPEAPDGHTDMMPPGVAEFIADFCSQYSVEGATPQVHNVDEALRLGLILPSDVTHPGMVINDDPFVESLPPLPTMPALPSTPVLPPTVHPVPILHFLSHPQTQTSPSNALTPSALTSLATPLLIIYAVALVHTASGSATGIAQVSHLAAKLGAANLNAPVPIHTQSASITTSLYTNGPFPIIHEAHLLATLTFISQDQLFDWENIQGAKLVARPLDISHDLITHMTMASMIQCAVLEITNFADTCVAAPVLTFTPQSSQYPLASTPFLVFNITDVVAQIMLSRGVWLSTSVTFQALTLEPGLSQFLFTIAGFTTADTPTVCTLIHNQWHSEDSQHALVAIATDCATQDSQLNDDNIIAFMMSLHVEHINTMGRGTLLLPRFNIYTDPTIISYEEHWFALCQHFRDLPYISNLYGIGRA</sequence>
<organism evidence="1 2">
    <name type="scientific">Hericium alpestre</name>
    <dbReference type="NCBI Taxonomy" id="135208"/>
    <lineage>
        <taxon>Eukaryota</taxon>
        <taxon>Fungi</taxon>
        <taxon>Dikarya</taxon>
        <taxon>Basidiomycota</taxon>
        <taxon>Agaricomycotina</taxon>
        <taxon>Agaricomycetes</taxon>
        <taxon>Russulales</taxon>
        <taxon>Hericiaceae</taxon>
        <taxon>Hericium</taxon>
    </lineage>
</organism>
<dbReference type="EMBL" id="SFCI01001123">
    <property type="protein sequence ID" value="TFY76707.1"/>
    <property type="molecule type" value="Genomic_DNA"/>
</dbReference>
<dbReference type="Proteomes" id="UP000298061">
    <property type="component" value="Unassembled WGS sequence"/>
</dbReference>
<accession>A0A4Y9ZRN2</accession>
<dbReference type="AlphaFoldDB" id="A0A4Y9ZRN2"/>
<proteinExistence type="predicted"/>
<reference evidence="1 2" key="1">
    <citation type="submission" date="2019-02" db="EMBL/GenBank/DDBJ databases">
        <title>Genome sequencing of the rare red list fungi Hericium alpestre (H. flagellum).</title>
        <authorList>
            <person name="Buettner E."/>
            <person name="Kellner H."/>
        </authorList>
    </citation>
    <scope>NUCLEOTIDE SEQUENCE [LARGE SCALE GENOMIC DNA]</scope>
    <source>
        <strain evidence="1 2">DSM 108284</strain>
    </source>
</reference>
<dbReference type="OrthoDB" id="3230575at2759"/>